<dbReference type="SUPFAM" id="SSF53850">
    <property type="entry name" value="Periplasmic binding protein-like II"/>
    <property type="match status" value="1"/>
</dbReference>
<dbReference type="InterPro" id="IPR036388">
    <property type="entry name" value="WH-like_DNA-bd_sf"/>
</dbReference>
<dbReference type="Gene3D" id="3.40.190.10">
    <property type="entry name" value="Periplasmic binding protein-like II"/>
    <property type="match status" value="2"/>
</dbReference>
<dbReference type="GO" id="GO:0043565">
    <property type="term" value="F:sequence-specific DNA binding"/>
    <property type="evidence" value="ECO:0007669"/>
    <property type="project" value="TreeGrafter"/>
</dbReference>
<dbReference type="eggNOG" id="COG0583">
    <property type="taxonomic scope" value="Bacteria"/>
</dbReference>
<dbReference type="InterPro" id="IPR005119">
    <property type="entry name" value="LysR_subst-bd"/>
</dbReference>
<evidence type="ECO:0000256" key="3">
    <source>
        <dbReference type="ARBA" id="ARBA00023125"/>
    </source>
</evidence>
<dbReference type="PRINTS" id="PR00039">
    <property type="entry name" value="HTHLYSR"/>
</dbReference>
<keyword evidence="2" id="KW-0805">Transcription regulation</keyword>
<keyword evidence="4" id="KW-0804">Transcription</keyword>
<feature type="domain" description="HTH lysR-type" evidence="5">
    <location>
        <begin position="10"/>
        <end position="63"/>
    </location>
</feature>
<protein>
    <submittedName>
        <fullName evidence="6">Putative LysR family transcriptional regulator</fullName>
    </submittedName>
</protein>
<dbReference type="SUPFAM" id="SSF46785">
    <property type="entry name" value="Winged helix' DNA-binding domain"/>
    <property type="match status" value="1"/>
</dbReference>
<evidence type="ECO:0000313" key="7">
    <source>
        <dbReference type="Proteomes" id="UP000016570"/>
    </source>
</evidence>
<dbReference type="Pfam" id="PF00126">
    <property type="entry name" value="HTH_1"/>
    <property type="match status" value="1"/>
</dbReference>
<evidence type="ECO:0000256" key="1">
    <source>
        <dbReference type="ARBA" id="ARBA00009437"/>
    </source>
</evidence>
<name>U3A2Y8_VIBPR</name>
<dbReference type="PANTHER" id="PTHR30427">
    <property type="entry name" value="TRANSCRIPTIONAL ACTIVATOR PROTEIN LYSR"/>
    <property type="match status" value="1"/>
</dbReference>
<reference evidence="6 7" key="1">
    <citation type="submission" date="2013-09" db="EMBL/GenBank/DDBJ databases">
        <title>Whole genome shotgun sequence of Vibrio proteolyticus NBRC 13287.</title>
        <authorList>
            <person name="Isaki S."/>
            <person name="Hosoyama A."/>
            <person name="Numata M."/>
            <person name="Hashimoto M."/>
            <person name="Hosoyama Y."/>
            <person name="Tsuchikane K."/>
            <person name="Noguchi M."/>
            <person name="Hirakata S."/>
            <person name="Ichikawa N."/>
            <person name="Ohji S."/>
            <person name="Yamazoe A."/>
            <person name="Fujita N."/>
        </authorList>
    </citation>
    <scope>NUCLEOTIDE SEQUENCE [LARGE SCALE GENOMIC DNA]</scope>
    <source>
        <strain evidence="6 7">NBRC 13287</strain>
    </source>
</reference>
<sequence>MAYRGFTDSQIEAFMWTMKTASATEAAEKMLISQPAISRLLKQLEDRLGFALFERQHNRLLPTRRGTLFYHEVDKVYLGLAHLRVFADKLKDQHVSGQLRIVSMPSLAISLLPALAMELERSYPDLELALYSYRSSQIPDDMIAGRFDFAITTDMRRDPRYQSRHYALPCVCALPASHPLTQLDVIDYQDLNGEVLIYGEPHDPIRQKMQLTLDELNVHPRKVWTVSLQDMAIRLVKSGTGIAVGSCLSALDANEAEIAIRPLRHPVTYEMQILLPLDKDIDPPVAAINTRLIALLEQKIELSQQQFYPR</sequence>
<evidence type="ECO:0000313" key="6">
    <source>
        <dbReference type="EMBL" id="GAD68055.1"/>
    </source>
</evidence>
<comment type="caution">
    <text evidence="6">The sequence shown here is derived from an EMBL/GenBank/DDBJ whole genome shotgun (WGS) entry which is preliminary data.</text>
</comment>
<gene>
    <name evidence="6" type="ORF">VPR01S_11_00480</name>
</gene>
<proteinExistence type="inferred from homology"/>
<evidence type="ECO:0000259" key="5">
    <source>
        <dbReference type="PROSITE" id="PS50931"/>
    </source>
</evidence>
<dbReference type="Gene3D" id="1.10.10.10">
    <property type="entry name" value="Winged helix-like DNA-binding domain superfamily/Winged helix DNA-binding domain"/>
    <property type="match status" value="1"/>
</dbReference>
<evidence type="ECO:0000256" key="4">
    <source>
        <dbReference type="ARBA" id="ARBA00023163"/>
    </source>
</evidence>
<dbReference type="Pfam" id="PF03466">
    <property type="entry name" value="LysR_substrate"/>
    <property type="match status" value="1"/>
</dbReference>
<dbReference type="EMBL" id="BATJ01000011">
    <property type="protein sequence ID" value="GAD68055.1"/>
    <property type="molecule type" value="Genomic_DNA"/>
</dbReference>
<dbReference type="AlphaFoldDB" id="U3A2Y8"/>
<dbReference type="GO" id="GO:0003700">
    <property type="term" value="F:DNA-binding transcription factor activity"/>
    <property type="evidence" value="ECO:0007669"/>
    <property type="project" value="InterPro"/>
</dbReference>
<dbReference type="STRING" id="1219065.VPR01S_11_00480"/>
<dbReference type="InterPro" id="IPR000847">
    <property type="entry name" value="LysR_HTH_N"/>
</dbReference>
<keyword evidence="3" id="KW-0238">DNA-binding</keyword>
<dbReference type="Proteomes" id="UP000016570">
    <property type="component" value="Unassembled WGS sequence"/>
</dbReference>
<dbReference type="GO" id="GO:0010628">
    <property type="term" value="P:positive regulation of gene expression"/>
    <property type="evidence" value="ECO:0007669"/>
    <property type="project" value="TreeGrafter"/>
</dbReference>
<keyword evidence="7" id="KW-1185">Reference proteome</keyword>
<dbReference type="InterPro" id="IPR036390">
    <property type="entry name" value="WH_DNA-bd_sf"/>
</dbReference>
<accession>U3A2Y8</accession>
<evidence type="ECO:0000256" key="2">
    <source>
        <dbReference type="ARBA" id="ARBA00023015"/>
    </source>
</evidence>
<comment type="similarity">
    <text evidence="1">Belongs to the LysR transcriptional regulatory family.</text>
</comment>
<organism evidence="6 7">
    <name type="scientific">Vibrio proteolyticus NBRC 13287</name>
    <dbReference type="NCBI Taxonomy" id="1219065"/>
    <lineage>
        <taxon>Bacteria</taxon>
        <taxon>Pseudomonadati</taxon>
        <taxon>Pseudomonadota</taxon>
        <taxon>Gammaproteobacteria</taxon>
        <taxon>Vibrionales</taxon>
        <taxon>Vibrionaceae</taxon>
        <taxon>Vibrio</taxon>
    </lineage>
</organism>
<dbReference type="PANTHER" id="PTHR30427:SF1">
    <property type="entry name" value="TRANSCRIPTIONAL ACTIVATOR PROTEIN LYSR"/>
    <property type="match status" value="1"/>
</dbReference>
<dbReference type="PROSITE" id="PS50931">
    <property type="entry name" value="HTH_LYSR"/>
    <property type="match status" value="1"/>
</dbReference>
<dbReference type="RefSeq" id="WP_021706026.1">
    <property type="nucleotide sequence ID" value="NZ_BATJ01000011.1"/>
</dbReference>